<evidence type="ECO:0000313" key="1">
    <source>
        <dbReference type="EMBL" id="GHC67218.1"/>
    </source>
</evidence>
<dbReference type="Proteomes" id="UP000638981">
    <property type="component" value="Unassembled WGS sequence"/>
</dbReference>
<dbReference type="EMBL" id="BMYJ01000015">
    <property type="protein sequence ID" value="GHC67218.1"/>
    <property type="molecule type" value="Genomic_DNA"/>
</dbReference>
<reference evidence="1" key="2">
    <citation type="submission" date="2020-09" db="EMBL/GenBank/DDBJ databases">
        <authorList>
            <person name="Sun Q."/>
            <person name="Kim S."/>
        </authorList>
    </citation>
    <scope>NUCLEOTIDE SEQUENCE</scope>
    <source>
        <strain evidence="1">KCTC 23310</strain>
    </source>
</reference>
<comment type="caution">
    <text evidence="1">The sequence shown here is derived from an EMBL/GenBank/DDBJ whole genome shotgun (WGS) entry which is preliminary data.</text>
</comment>
<accession>A0A918WP40</accession>
<dbReference type="AlphaFoldDB" id="A0A918WP40"/>
<proteinExistence type="predicted"/>
<protein>
    <submittedName>
        <fullName evidence="1">Uncharacterized protein</fullName>
    </submittedName>
</protein>
<gene>
    <name evidence="1" type="ORF">GCM10007315_35350</name>
</gene>
<sequence length="163" mass="18887">MKRFTMTHNIQLLDSDLSSFFQKAEVKIATKRKSLSGIGITECYEFLELSSNQESLLIWGGGFEDRSGHDDFGYLNKIDHLWETSPNIFMTVSGIRCILKMHFSWDEGSNFISGIAFLDSEKFNGIIILHSNFSHWLHLFCTWEESLQHPDASAMRWEVISEW</sequence>
<reference evidence="1" key="1">
    <citation type="journal article" date="2014" name="Int. J. Syst. Evol. Microbiol.">
        <title>Complete genome sequence of Corynebacterium casei LMG S-19264T (=DSM 44701T), isolated from a smear-ripened cheese.</title>
        <authorList>
            <consortium name="US DOE Joint Genome Institute (JGI-PGF)"/>
            <person name="Walter F."/>
            <person name="Albersmeier A."/>
            <person name="Kalinowski J."/>
            <person name="Ruckert C."/>
        </authorList>
    </citation>
    <scope>NUCLEOTIDE SEQUENCE</scope>
    <source>
        <strain evidence="1">KCTC 23310</strain>
    </source>
</reference>
<name>A0A918WP40_9RHOB</name>
<keyword evidence="2" id="KW-1185">Reference proteome</keyword>
<evidence type="ECO:0000313" key="2">
    <source>
        <dbReference type="Proteomes" id="UP000638981"/>
    </source>
</evidence>
<organism evidence="1 2">
    <name type="scientific">Neogemmobacter tilapiae</name>
    <dbReference type="NCBI Taxonomy" id="875041"/>
    <lineage>
        <taxon>Bacteria</taxon>
        <taxon>Pseudomonadati</taxon>
        <taxon>Pseudomonadota</taxon>
        <taxon>Alphaproteobacteria</taxon>
        <taxon>Rhodobacterales</taxon>
        <taxon>Paracoccaceae</taxon>
        <taxon>Neogemmobacter</taxon>
    </lineage>
</organism>
<dbReference type="RefSeq" id="WP_189413544.1">
    <property type="nucleotide sequence ID" value="NZ_BMYJ01000015.1"/>
</dbReference>